<sequence>MPLSIVCVALFSKLLVSKPIHGREWISAELEHQRGSSHMGQQGALLAGCSEAALPWRQAMRWRPEGGSLRWKGRAGNDAGSTPGQVEAEQGSVKSSEAQGESLSTKCRFSRCPGRRKWKRLMKCAWPTAGASHVLAVLRITTWLGPW</sequence>
<reference evidence="3 4" key="1">
    <citation type="journal article" date="2020" name="Nature">
        <title>Six reference-quality genomes reveal evolution of bat adaptations.</title>
        <authorList>
            <person name="Jebb D."/>
            <person name="Huang Z."/>
            <person name="Pippel M."/>
            <person name="Hughes G.M."/>
            <person name="Lavrichenko K."/>
            <person name="Devanna P."/>
            <person name="Winkler S."/>
            <person name="Jermiin L.S."/>
            <person name="Skirmuntt E.C."/>
            <person name="Katzourakis A."/>
            <person name="Burkitt-Gray L."/>
            <person name="Ray D.A."/>
            <person name="Sullivan K.A.M."/>
            <person name="Roscito J.G."/>
            <person name="Kirilenko B.M."/>
            <person name="Davalos L.M."/>
            <person name="Corthals A.P."/>
            <person name="Power M.L."/>
            <person name="Jones G."/>
            <person name="Ransome R.D."/>
            <person name="Dechmann D.K.N."/>
            <person name="Locatelli A.G."/>
            <person name="Puechmaille S.J."/>
            <person name="Fedrigo O."/>
            <person name="Jarvis E.D."/>
            <person name="Hiller M."/>
            <person name="Vernes S.C."/>
            <person name="Myers E.W."/>
            <person name="Teeling E.C."/>
        </authorList>
    </citation>
    <scope>NUCLEOTIDE SEQUENCE [LARGE SCALE GENOMIC DNA]</scope>
    <source>
        <strain evidence="3">MMyoMyo1</strain>
        <tissue evidence="3">Flight muscle</tissue>
    </source>
</reference>
<feature type="region of interest" description="Disordered" evidence="1">
    <location>
        <begin position="67"/>
        <end position="100"/>
    </location>
</feature>
<keyword evidence="4" id="KW-1185">Reference proteome</keyword>
<feature type="chain" id="PRO_5029813848" evidence="2">
    <location>
        <begin position="23"/>
        <end position="147"/>
    </location>
</feature>
<evidence type="ECO:0000313" key="3">
    <source>
        <dbReference type="EMBL" id="KAF6368990.1"/>
    </source>
</evidence>
<proteinExistence type="predicted"/>
<gene>
    <name evidence="3" type="ORF">mMyoMyo1_010399</name>
</gene>
<dbReference type="EMBL" id="JABWUV010000003">
    <property type="protein sequence ID" value="KAF6368990.1"/>
    <property type="molecule type" value="Genomic_DNA"/>
</dbReference>
<accession>A0A7J7Z5M1</accession>
<dbReference type="Proteomes" id="UP000527355">
    <property type="component" value="Unassembled WGS sequence"/>
</dbReference>
<dbReference type="AlphaFoldDB" id="A0A7J7Z5M1"/>
<comment type="caution">
    <text evidence="3">The sequence shown here is derived from an EMBL/GenBank/DDBJ whole genome shotgun (WGS) entry which is preliminary data.</text>
</comment>
<organism evidence="3 4">
    <name type="scientific">Myotis myotis</name>
    <name type="common">Greater mouse-eared bat</name>
    <name type="synonym">Vespertilio myotis</name>
    <dbReference type="NCBI Taxonomy" id="51298"/>
    <lineage>
        <taxon>Eukaryota</taxon>
        <taxon>Metazoa</taxon>
        <taxon>Chordata</taxon>
        <taxon>Craniata</taxon>
        <taxon>Vertebrata</taxon>
        <taxon>Euteleostomi</taxon>
        <taxon>Mammalia</taxon>
        <taxon>Eutheria</taxon>
        <taxon>Laurasiatheria</taxon>
        <taxon>Chiroptera</taxon>
        <taxon>Yangochiroptera</taxon>
        <taxon>Vespertilionidae</taxon>
        <taxon>Myotis</taxon>
    </lineage>
</organism>
<evidence type="ECO:0000313" key="4">
    <source>
        <dbReference type="Proteomes" id="UP000527355"/>
    </source>
</evidence>
<feature type="signal peptide" evidence="2">
    <location>
        <begin position="1"/>
        <end position="22"/>
    </location>
</feature>
<evidence type="ECO:0000256" key="2">
    <source>
        <dbReference type="SAM" id="SignalP"/>
    </source>
</evidence>
<evidence type="ECO:0000256" key="1">
    <source>
        <dbReference type="SAM" id="MobiDB-lite"/>
    </source>
</evidence>
<keyword evidence="2" id="KW-0732">Signal</keyword>
<protein>
    <submittedName>
        <fullName evidence="3">Uncharacterized protein</fullName>
    </submittedName>
</protein>
<name>A0A7J7Z5M1_MYOMY</name>